<sequence>MMKLLKDKKEKKFDSKKRKEEFQSRLRGDDGEDSDEEITISTQQSIRSQHEWEDRQRFRQQTRGASNIYESGGSSRPNVSSTSREDINFALRSTNVDLVRSRSVKQAKISGGLMKTLKKKLGEAVSKFIIYERLPMNISNSPWLHNLIVAAAEVGPSVKFEHGSDVYQETFEGTKNVIMRLERNMDDQIKALNSLVLFKDKDETFATPQAQRAWSRMNPGMIPPDHSFPYNSRDNSQARRGKKKQNVSHEEYSSSSHIEQSFSDFNIDDSSESSQGHYPPSVYQYPYFNAYNSYASGQVPSYHQPIVNSHSPYYQQQSSGFFDYVFGQGATQGDSQRLAMSDSISRSYVITTLEESIQMVNSAIHLLLMERTIRKIARMLATAVTGTGPEKAACQRRSMVEEAGRKKVEARLVAEENLKLIG</sequence>
<name>A0ABD1LEM5_9FABA</name>
<feature type="compositionally biased region" description="Basic and acidic residues" evidence="1">
    <location>
        <begin position="1"/>
        <end position="29"/>
    </location>
</feature>
<keyword evidence="3" id="KW-1185">Reference proteome</keyword>
<dbReference type="AlphaFoldDB" id="A0ABD1LEM5"/>
<feature type="region of interest" description="Disordered" evidence="1">
    <location>
        <begin position="215"/>
        <end position="276"/>
    </location>
</feature>
<organism evidence="2 3">
    <name type="scientific">Flemingia macrophylla</name>
    <dbReference type="NCBI Taxonomy" id="520843"/>
    <lineage>
        <taxon>Eukaryota</taxon>
        <taxon>Viridiplantae</taxon>
        <taxon>Streptophyta</taxon>
        <taxon>Embryophyta</taxon>
        <taxon>Tracheophyta</taxon>
        <taxon>Spermatophyta</taxon>
        <taxon>Magnoliopsida</taxon>
        <taxon>eudicotyledons</taxon>
        <taxon>Gunneridae</taxon>
        <taxon>Pentapetalae</taxon>
        <taxon>rosids</taxon>
        <taxon>fabids</taxon>
        <taxon>Fabales</taxon>
        <taxon>Fabaceae</taxon>
        <taxon>Papilionoideae</taxon>
        <taxon>50 kb inversion clade</taxon>
        <taxon>NPAAA clade</taxon>
        <taxon>indigoferoid/millettioid clade</taxon>
        <taxon>Phaseoleae</taxon>
        <taxon>Flemingia</taxon>
    </lineage>
</organism>
<evidence type="ECO:0000313" key="2">
    <source>
        <dbReference type="EMBL" id="KAL2321410.1"/>
    </source>
</evidence>
<dbReference type="Proteomes" id="UP001603857">
    <property type="component" value="Unassembled WGS sequence"/>
</dbReference>
<accession>A0ABD1LEM5</accession>
<comment type="caution">
    <text evidence="2">The sequence shown here is derived from an EMBL/GenBank/DDBJ whole genome shotgun (WGS) entry which is preliminary data.</text>
</comment>
<gene>
    <name evidence="2" type="ORF">Fmac_030379</name>
</gene>
<evidence type="ECO:0000256" key="1">
    <source>
        <dbReference type="SAM" id="MobiDB-lite"/>
    </source>
</evidence>
<proteinExistence type="predicted"/>
<feature type="region of interest" description="Disordered" evidence="1">
    <location>
        <begin position="1"/>
        <end position="82"/>
    </location>
</feature>
<feature type="compositionally biased region" description="Low complexity" evidence="1">
    <location>
        <begin position="253"/>
        <end position="263"/>
    </location>
</feature>
<dbReference type="EMBL" id="JBGMDY010000010">
    <property type="protein sequence ID" value="KAL2321410.1"/>
    <property type="molecule type" value="Genomic_DNA"/>
</dbReference>
<reference evidence="2 3" key="1">
    <citation type="submission" date="2024-08" db="EMBL/GenBank/DDBJ databases">
        <title>Insights into the chromosomal genome structure of Flemingia macrophylla.</title>
        <authorList>
            <person name="Ding Y."/>
            <person name="Zhao Y."/>
            <person name="Bi W."/>
            <person name="Wu M."/>
            <person name="Zhao G."/>
            <person name="Gong Y."/>
            <person name="Li W."/>
            <person name="Zhang P."/>
        </authorList>
    </citation>
    <scope>NUCLEOTIDE SEQUENCE [LARGE SCALE GENOMIC DNA]</scope>
    <source>
        <strain evidence="2">DYQJB</strain>
        <tissue evidence="2">Leaf</tissue>
    </source>
</reference>
<feature type="compositionally biased region" description="Polar residues" evidence="1">
    <location>
        <begin position="59"/>
        <end position="82"/>
    </location>
</feature>
<protein>
    <submittedName>
        <fullName evidence="2">Uncharacterized protein</fullName>
    </submittedName>
</protein>
<evidence type="ECO:0000313" key="3">
    <source>
        <dbReference type="Proteomes" id="UP001603857"/>
    </source>
</evidence>
<feature type="compositionally biased region" description="Basic and acidic residues" evidence="1">
    <location>
        <begin position="48"/>
        <end position="57"/>
    </location>
</feature>